<sequence>MISLLMVVSVDKFWLLLKPCKTTTLTTNWTLDLEQETQETPQEKENPPSKRSSNTILEEDKWLETPKVPSYQPLAILFIQKLNQLPGIDSAQDVIYGIIPPPPKA</sequence>
<organism evidence="2 3">
    <name type="scientific">Shiella aurantiaca</name>
    <dbReference type="NCBI Taxonomy" id="3058365"/>
    <lineage>
        <taxon>Bacteria</taxon>
        <taxon>Pseudomonadati</taxon>
        <taxon>Bacteroidota</taxon>
        <taxon>Cytophagia</taxon>
        <taxon>Cytophagales</taxon>
        <taxon>Shiellaceae</taxon>
        <taxon>Shiella</taxon>
    </lineage>
</organism>
<name>A0ABT8F2E1_9BACT</name>
<comment type="caution">
    <text evidence="2">The sequence shown here is derived from an EMBL/GenBank/DDBJ whole genome shotgun (WGS) entry which is preliminary data.</text>
</comment>
<evidence type="ECO:0000256" key="1">
    <source>
        <dbReference type="SAM" id="MobiDB-lite"/>
    </source>
</evidence>
<protein>
    <submittedName>
        <fullName evidence="2">Uncharacterized protein</fullName>
    </submittedName>
</protein>
<dbReference type="EMBL" id="JAUHJS010000002">
    <property type="protein sequence ID" value="MDN4164524.1"/>
    <property type="molecule type" value="Genomic_DNA"/>
</dbReference>
<dbReference type="Proteomes" id="UP001168552">
    <property type="component" value="Unassembled WGS sequence"/>
</dbReference>
<reference evidence="2" key="1">
    <citation type="submission" date="2023-06" db="EMBL/GenBank/DDBJ databases">
        <title>Cytophagales bacterium Strain LB-30, isolated from soil.</title>
        <authorList>
            <person name="Liu B."/>
        </authorList>
    </citation>
    <scope>NUCLEOTIDE SEQUENCE</scope>
    <source>
        <strain evidence="2">LB-30</strain>
    </source>
</reference>
<gene>
    <name evidence="2" type="ORF">QWY31_03370</name>
</gene>
<proteinExistence type="predicted"/>
<feature type="region of interest" description="Disordered" evidence="1">
    <location>
        <begin position="33"/>
        <end position="56"/>
    </location>
</feature>
<evidence type="ECO:0000313" key="2">
    <source>
        <dbReference type="EMBL" id="MDN4164524.1"/>
    </source>
</evidence>
<keyword evidence="3" id="KW-1185">Reference proteome</keyword>
<accession>A0ABT8F2E1</accession>
<evidence type="ECO:0000313" key="3">
    <source>
        <dbReference type="Proteomes" id="UP001168552"/>
    </source>
</evidence>